<evidence type="ECO:0000256" key="6">
    <source>
        <dbReference type="RuleBase" id="RU003682"/>
    </source>
</evidence>
<dbReference type="Gramene" id="rna46540">
    <property type="protein sequence ID" value="RHN40392.1"/>
    <property type="gene ID" value="gene46540"/>
</dbReference>
<dbReference type="PROSITE" id="PS51471">
    <property type="entry name" value="FE2OG_OXY"/>
    <property type="match status" value="1"/>
</dbReference>
<dbReference type="GO" id="GO:0046872">
    <property type="term" value="F:metal ion binding"/>
    <property type="evidence" value="ECO:0007669"/>
    <property type="project" value="UniProtKB-KW"/>
</dbReference>
<dbReference type="PANTHER" id="PTHR10209">
    <property type="entry name" value="OXIDOREDUCTASE, 2OG-FE II OXYGENASE FAMILY PROTEIN"/>
    <property type="match status" value="1"/>
</dbReference>
<evidence type="ECO:0000256" key="5">
    <source>
        <dbReference type="ARBA" id="ARBA00023004"/>
    </source>
</evidence>
<dbReference type="Proteomes" id="UP000002051">
    <property type="component" value="Chromosome 8"/>
</dbReference>
<evidence type="ECO:0000256" key="4">
    <source>
        <dbReference type="ARBA" id="ARBA00023002"/>
    </source>
</evidence>
<evidence type="ECO:0000313" key="10">
    <source>
        <dbReference type="EnsemblPlants" id="AET02506"/>
    </source>
</evidence>
<evidence type="ECO:0000256" key="1">
    <source>
        <dbReference type="ARBA" id="ARBA00001962"/>
    </source>
</evidence>
<comment type="similarity">
    <text evidence="2 6">Belongs to the iron/ascorbate-dependent oxidoreductase family.</text>
</comment>
<dbReference type="SUPFAM" id="SSF51197">
    <property type="entry name" value="Clavaminate synthase-like"/>
    <property type="match status" value="1"/>
</dbReference>
<reference evidence="9" key="4">
    <citation type="journal article" date="2018" name="Nat. Plants">
        <title>Whole-genome landscape of Medicago truncatula symbiotic genes.</title>
        <authorList>
            <person name="Pecrix Y."/>
            <person name="Gamas P."/>
            <person name="Carrere S."/>
        </authorList>
    </citation>
    <scope>NUCLEOTIDE SEQUENCE</scope>
    <source>
        <tissue evidence="9">Leaves</tissue>
    </source>
</reference>
<dbReference type="EC" id="1.14.11.20" evidence="9"/>
<organism evidence="8 11">
    <name type="scientific">Medicago truncatula</name>
    <name type="common">Barrel medic</name>
    <name type="synonym">Medicago tribuloides</name>
    <dbReference type="NCBI Taxonomy" id="3880"/>
    <lineage>
        <taxon>Eukaryota</taxon>
        <taxon>Viridiplantae</taxon>
        <taxon>Streptophyta</taxon>
        <taxon>Embryophyta</taxon>
        <taxon>Tracheophyta</taxon>
        <taxon>Spermatophyta</taxon>
        <taxon>Magnoliopsida</taxon>
        <taxon>eudicotyledons</taxon>
        <taxon>Gunneridae</taxon>
        <taxon>Pentapetalae</taxon>
        <taxon>rosids</taxon>
        <taxon>fabids</taxon>
        <taxon>Fabales</taxon>
        <taxon>Fabaceae</taxon>
        <taxon>Papilionoideae</taxon>
        <taxon>50 kb inversion clade</taxon>
        <taxon>NPAAA clade</taxon>
        <taxon>Hologalegina</taxon>
        <taxon>IRL clade</taxon>
        <taxon>Trifolieae</taxon>
        <taxon>Medicago</taxon>
    </lineage>
</organism>
<dbReference type="OMA" id="NCIMAPR"/>
<keyword evidence="5 6" id="KW-0408">Iron</keyword>
<dbReference type="FunFam" id="2.60.120.330:FF:000005">
    <property type="entry name" value="1-aminocyclopropane-1-carboxylate oxidase homolog 1"/>
    <property type="match status" value="1"/>
</dbReference>
<feature type="domain" description="Fe2OG dioxygenase" evidence="7">
    <location>
        <begin position="220"/>
        <end position="323"/>
    </location>
</feature>
<dbReference type="PaxDb" id="3880-AET02506"/>
<evidence type="ECO:0000256" key="3">
    <source>
        <dbReference type="ARBA" id="ARBA00022723"/>
    </source>
</evidence>
<keyword evidence="3 6" id="KW-0479">Metal-binding</keyword>
<dbReference type="AlphaFoldDB" id="G7LIE9"/>
<reference evidence="10" key="3">
    <citation type="submission" date="2015-04" db="UniProtKB">
        <authorList>
            <consortium name="EnsemblPlants"/>
        </authorList>
    </citation>
    <scope>IDENTIFICATION</scope>
    <source>
        <strain evidence="10">cv. Jemalong A17</strain>
    </source>
</reference>
<dbReference type="Gene3D" id="2.60.120.330">
    <property type="entry name" value="B-lactam Antibiotic, Isopenicillin N Synthase, Chain"/>
    <property type="match status" value="1"/>
</dbReference>
<dbReference type="KEGG" id="mtr:11429538"/>
<dbReference type="EnsemblPlants" id="AET02506">
    <property type="protein sequence ID" value="AET02506"/>
    <property type="gene ID" value="MTR_8g041620"/>
</dbReference>
<dbReference type="InterPro" id="IPR044861">
    <property type="entry name" value="IPNS-like_FE2OG_OXY"/>
</dbReference>
<dbReference type="EMBL" id="PSQE01000008">
    <property type="protein sequence ID" value="RHN40392.1"/>
    <property type="molecule type" value="Genomic_DNA"/>
</dbReference>
<dbReference type="PANTHER" id="PTHR10209:SF884">
    <property type="entry name" value="1-AMINOCYCLOPROPANE-1-CARBOXYLATE OXIDASE HOMOLOG 1-LIKE"/>
    <property type="match status" value="1"/>
</dbReference>
<reference evidence="8 11" key="2">
    <citation type="journal article" date="2014" name="BMC Genomics">
        <title>An improved genome release (version Mt4.0) for the model legume Medicago truncatula.</title>
        <authorList>
            <person name="Tang H."/>
            <person name="Krishnakumar V."/>
            <person name="Bidwell S."/>
            <person name="Rosen B."/>
            <person name="Chan A."/>
            <person name="Zhou S."/>
            <person name="Gentzbittel L."/>
            <person name="Childs K.L."/>
            <person name="Yandell M."/>
            <person name="Gundlach H."/>
            <person name="Mayer K.F."/>
            <person name="Schwartz D.C."/>
            <person name="Town C.D."/>
        </authorList>
    </citation>
    <scope>GENOME REANNOTATION</scope>
    <source>
        <strain evidence="10 11">cv. Jemalong A17</strain>
    </source>
</reference>
<name>G7LIE9_MEDTR</name>
<comment type="cofactor">
    <cofactor evidence="1">
        <name>Fe cation</name>
        <dbReference type="ChEBI" id="CHEBI:24875"/>
    </cofactor>
</comment>
<dbReference type="Pfam" id="PF03171">
    <property type="entry name" value="2OG-FeII_Oxy"/>
    <property type="match status" value="1"/>
</dbReference>
<dbReference type="GO" id="GO:0050590">
    <property type="term" value="F:desacetoxyvindoline 4-hydroxylase activity"/>
    <property type="evidence" value="ECO:0007669"/>
    <property type="project" value="UniProtKB-EC"/>
</dbReference>
<keyword evidence="4 6" id="KW-0560">Oxidoreductase</keyword>
<dbReference type="InterPro" id="IPR027443">
    <property type="entry name" value="IPNS-like_sf"/>
</dbReference>
<evidence type="ECO:0000313" key="9">
    <source>
        <dbReference type="EMBL" id="RHN40392.1"/>
    </source>
</evidence>
<keyword evidence="11" id="KW-1185">Reference proteome</keyword>
<dbReference type="EMBL" id="CM001224">
    <property type="protein sequence ID" value="AET02506.1"/>
    <property type="molecule type" value="Genomic_DNA"/>
</dbReference>
<gene>
    <name evidence="10" type="primary">11429538</name>
    <name evidence="8" type="ordered locus">MTR_8g041620</name>
    <name evidence="9" type="ORF">MtrunA17_Chr8g0354261</name>
</gene>
<proteinExistence type="inferred from homology"/>
<evidence type="ECO:0000259" key="7">
    <source>
        <dbReference type="PROSITE" id="PS51471"/>
    </source>
</evidence>
<dbReference type="InterPro" id="IPR005123">
    <property type="entry name" value="Oxoglu/Fe-dep_dioxygenase_dom"/>
</dbReference>
<accession>G7LIE9</accession>
<dbReference type="OrthoDB" id="1415303at2759"/>
<dbReference type="eggNOG" id="KOG0143">
    <property type="taxonomic scope" value="Eukaryota"/>
</dbReference>
<evidence type="ECO:0000313" key="11">
    <source>
        <dbReference type="Proteomes" id="UP000002051"/>
    </source>
</evidence>
<evidence type="ECO:0000256" key="2">
    <source>
        <dbReference type="ARBA" id="ARBA00008056"/>
    </source>
</evidence>
<evidence type="ECO:0000313" key="8">
    <source>
        <dbReference type="EMBL" id="AET02506.1"/>
    </source>
</evidence>
<dbReference type="HOGENOM" id="CLU_010119_0_0_1"/>
<dbReference type="Pfam" id="PF14226">
    <property type="entry name" value="DIOX_N"/>
    <property type="match status" value="1"/>
</dbReference>
<dbReference type="Proteomes" id="UP000265566">
    <property type="component" value="Chromosome 8"/>
</dbReference>
<sequence length="381" mass="43010">MVNTNLEEIKQDHEHVYDRQKELKLLDESKEGVKGLVDAGLTKVPKIFIHDKIHEHNNKQTSSTNLSIPIIDFGPLFTNTSSSSRLEIIEKVKYASEKWGFFQVVNHGIPSTVLDEMIDGVVRFHEQDTETKKEFYSRDNGKRVYYNTNFDLYVTPAVNWRDSLSCVMGPQPLDPQKLPTVCRDITTTYSEYVKKVGTILFELLSEALGLNSNYLKDIDCVEGLFLISHYYPPCPEPELTIGASAHSDSSFLTVLLQDQLGGLQVFHENQWVDVTPIPGALVVNLGDMMQIITNDKFLSVKHRVLAQSIGPRVSVACFFRQHLPPENTKLYGPIAELLTPENPPLYKETSVKGLVSKLYGKGLDGNSALDHFRIQAEQQEE</sequence>
<dbReference type="InterPro" id="IPR026992">
    <property type="entry name" value="DIOX_N"/>
</dbReference>
<reference evidence="8 11" key="1">
    <citation type="journal article" date="2011" name="Nature">
        <title>The Medicago genome provides insight into the evolution of rhizobial symbioses.</title>
        <authorList>
            <person name="Young N.D."/>
            <person name="Debelle F."/>
            <person name="Oldroyd G.E."/>
            <person name="Geurts R."/>
            <person name="Cannon S.B."/>
            <person name="Udvardi M.K."/>
            <person name="Benedito V.A."/>
            <person name="Mayer K.F."/>
            <person name="Gouzy J."/>
            <person name="Schoof H."/>
            <person name="Van de Peer Y."/>
            <person name="Proost S."/>
            <person name="Cook D.R."/>
            <person name="Meyers B.C."/>
            <person name="Spannagl M."/>
            <person name="Cheung F."/>
            <person name="De Mita S."/>
            <person name="Krishnakumar V."/>
            <person name="Gundlach H."/>
            <person name="Zhou S."/>
            <person name="Mudge J."/>
            <person name="Bharti A.K."/>
            <person name="Murray J.D."/>
            <person name="Naoumkina M.A."/>
            <person name="Rosen B."/>
            <person name="Silverstein K.A."/>
            <person name="Tang H."/>
            <person name="Rombauts S."/>
            <person name="Zhao P.X."/>
            <person name="Zhou P."/>
            <person name="Barbe V."/>
            <person name="Bardou P."/>
            <person name="Bechner M."/>
            <person name="Bellec A."/>
            <person name="Berger A."/>
            <person name="Berges H."/>
            <person name="Bidwell S."/>
            <person name="Bisseling T."/>
            <person name="Choisne N."/>
            <person name="Couloux A."/>
            <person name="Denny R."/>
            <person name="Deshpande S."/>
            <person name="Dai X."/>
            <person name="Doyle J.J."/>
            <person name="Dudez A.M."/>
            <person name="Farmer A.D."/>
            <person name="Fouteau S."/>
            <person name="Franken C."/>
            <person name="Gibelin C."/>
            <person name="Gish J."/>
            <person name="Goldstein S."/>
            <person name="Gonzalez A.J."/>
            <person name="Green P.J."/>
            <person name="Hallab A."/>
            <person name="Hartog M."/>
            <person name="Hua A."/>
            <person name="Humphray S.J."/>
            <person name="Jeong D.H."/>
            <person name="Jing Y."/>
            <person name="Jocker A."/>
            <person name="Kenton S.M."/>
            <person name="Kim D.J."/>
            <person name="Klee K."/>
            <person name="Lai H."/>
            <person name="Lang C."/>
            <person name="Lin S."/>
            <person name="Macmil S.L."/>
            <person name="Magdelenat G."/>
            <person name="Matthews L."/>
            <person name="McCorrison J."/>
            <person name="Monaghan E.L."/>
            <person name="Mun J.H."/>
            <person name="Najar F.Z."/>
            <person name="Nicholson C."/>
            <person name="Noirot C."/>
            <person name="O'Bleness M."/>
            <person name="Paule C.R."/>
            <person name="Poulain J."/>
            <person name="Prion F."/>
            <person name="Qin B."/>
            <person name="Qu C."/>
            <person name="Retzel E.F."/>
            <person name="Riddle C."/>
            <person name="Sallet E."/>
            <person name="Samain S."/>
            <person name="Samson N."/>
            <person name="Sanders I."/>
            <person name="Saurat O."/>
            <person name="Scarpelli C."/>
            <person name="Schiex T."/>
            <person name="Segurens B."/>
            <person name="Severin A.J."/>
            <person name="Sherrier D.J."/>
            <person name="Shi R."/>
            <person name="Sims S."/>
            <person name="Singer S.R."/>
            <person name="Sinharoy S."/>
            <person name="Sterck L."/>
            <person name="Viollet A."/>
            <person name="Wang B.B."/>
            <person name="Wang K."/>
            <person name="Wang M."/>
            <person name="Wang X."/>
            <person name="Warfsmann J."/>
            <person name="Weissenbach J."/>
            <person name="White D.D."/>
            <person name="White J.D."/>
            <person name="Wiley G.B."/>
            <person name="Wincker P."/>
            <person name="Xing Y."/>
            <person name="Yang L."/>
            <person name="Yao Z."/>
            <person name="Ying F."/>
            <person name="Zhai J."/>
            <person name="Zhou L."/>
            <person name="Zuber A."/>
            <person name="Denarie J."/>
            <person name="Dixon R.A."/>
            <person name="May G.D."/>
            <person name="Schwartz D.C."/>
            <person name="Rogers J."/>
            <person name="Quetier F."/>
            <person name="Town C.D."/>
            <person name="Roe B.A."/>
        </authorList>
    </citation>
    <scope>NUCLEOTIDE SEQUENCE [LARGE SCALE GENOMIC DNA]</scope>
    <source>
        <strain evidence="8">A17</strain>
        <strain evidence="10 11">cv. Jemalong A17</strain>
    </source>
</reference>
<protein>
    <submittedName>
        <fullName evidence="8">2OG-Fe(II) oxygenase family oxidoreductase</fullName>
    </submittedName>
    <submittedName>
        <fullName evidence="9">Putative deacetoxyvindoline 4-hydroxylase</fullName>
        <ecNumber evidence="9">1.14.11.20</ecNumber>
    </submittedName>
</protein>